<accession>A0A151ZKD7</accession>
<dbReference type="EMBL" id="LODT01000022">
    <property type="protein sequence ID" value="KYQ94379.1"/>
    <property type="molecule type" value="Genomic_DNA"/>
</dbReference>
<name>A0A151ZKD7_TIELA</name>
<dbReference type="Proteomes" id="UP000076078">
    <property type="component" value="Unassembled WGS sequence"/>
</dbReference>
<proteinExistence type="predicted"/>
<dbReference type="InParanoid" id="A0A151ZKD7"/>
<keyword evidence="1" id="KW-0472">Membrane</keyword>
<feature type="transmembrane region" description="Helical" evidence="1">
    <location>
        <begin position="70"/>
        <end position="88"/>
    </location>
</feature>
<keyword evidence="3" id="KW-1185">Reference proteome</keyword>
<protein>
    <submittedName>
        <fullName evidence="2">Cell differentiation protein rcd1</fullName>
    </submittedName>
</protein>
<comment type="caution">
    <text evidence="2">The sequence shown here is derived from an EMBL/GenBank/DDBJ whole genome shotgun (WGS) entry which is preliminary data.</text>
</comment>
<sequence>MNVIEEVQDIQDPLNNIDPINNNNENNNIINNIENINNNNQNNNIINNIENNNNIIQKYFNYIKYNTKQILFVIIMISISIVLFRIGYSRYIDKSIVILEQSSNRTVSYEKQPNSIVFNNSNFTDLPLLYFNHQFQNLYDNVLASNTYEIKCKELSNISSSLNKLNYKYNGIAPFLTSIGRIKENCEDHSVLYKKLVKQFNALYNLINAGIKNLIMTNMNEDRIHHIGKQLVDSHNQIQDLKVKVVLNYNEFKNISRVLSVEISQHEKGTDALEWKNNIDSMASIIYENQTSYCISTAMRLGEANTLFLDNSIYMLEIDKKQENLTLNINHQKLQYEEAVTFEQKNRWLKSLYKYISNAPNETAEEIKTVKNILEDQTINYELLKEKVMVLISHTYAIIEQLKIHMSECEPEGKIYIEMENYKALIKSNSIPNITTGDEVLKQKTMTMREYSILKTNLVDIAQHLSILDTNNPTENLIDLYNDHLGTSLNTLNAYSFTTYFQFIFGMYTEIIAKTLTDLKQEMNWLLFVINKSKNININ</sequence>
<evidence type="ECO:0000313" key="2">
    <source>
        <dbReference type="EMBL" id="KYQ94379.1"/>
    </source>
</evidence>
<keyword evidence="1" id="KW-0812">Transmembrane</keyword>
<gene>
    <name evidence="2" type="ORF">DLAC_04677</name>
</gene>
<evidence type="ECO:0000313" key="3">
    <source>
        <dbReference type="Proteomes" id="UP000076078"/>
    </source>
</evidence>
<keyword evidence="1" id="KW-1133">Transmembrane helix</keyword>
<evidence type="ECO:0000256" key="1">
    <source>
        <dbReference type="SAM" id="Phobius"/>
    </source>
</evidence>
<dbReference type="AlphaFoldDB" id="A0A151ZKD7"/>
<organism evidence="2 3">
    <name type="scientific">Tieghemostelium lacteum</name>
    <name type="common">Slime mold</name>
    <name type="synonym">Dictyostelium lacteum</name>
    <dbReference type="NCBI Taxonomy" id="361077"/>
    <lineage>
        <taxon>Eukaryota</taxon>
        <taxon>Amoebozoa</taxon>
        <taxon>Evosea</taxon>
        <taxon>Eumycetozoa</taxon>
        <taxon>Dictyostelia</taxon>
        <taxon>Dictyosteliales</taxon>
        <taxon>Raperosteliaceae</taxon>
        <taxon>Tieghemostelium</taxon>
    </lineage>
</organism>
<reference evidence="2 3" key="1">
    <citation type="submission" date="2015-12" db="EMBL/GenBank/DDBJ databases">
        <title>Dictyostelia acquired genes for synthesis and detection of signals that induce cell-type specialization by lateral gene transfer from prokaryotes.</title>
        <authorList>
            <person name="Gloeckner G."/>
            <person name="Schaap P."/>
        </authorList>
    </citation>
    <scope>NUCLEOTIDE SEQUENCE [LARGE SCALE GENOMIC DNA]</scope>
    <source>
        <strain evidence="2 3">TK</strain>
    </source>
</reference>